<name>A0ACB5S0J7_9PEZI</name>
<evidence type="ECO:0000313" key="1">
    <source>
        <dbReference type="EMBL" id="GME25906.1"/>
    </source>
</evidence>
<dbReference type="EMBL" id="BSXG01000023">
    <property type="protein sequence ID" value="GME25906.1"/>
    <property type="molecule type" value="Genomic_DNA"/>
</dbReference>
<proteinExistence type="predicted"/>
<keyword evidence="2" id="KW-1185">Reference proteome</keyword>
<comment type="caution">
    <text evidence="1">The sequence shown here is derived from an EMBL/GenBank/DDBJ whole genome shotgun (WGS) entry which is preliminary data.</text>
</comment>
<accession>A0ACB5S0J7</accession>
<gene>
    <name evidence="1" type="primary">g2775</name>
    <name evidence="1" type="ORF">NpPPO83_00002775</name>
</gene>
<evidence type="ECO:0000313" key="2">
    <source>
        <dbReference type="Proteomes" id="UP001165186"/>
    </source>
</evidence>
<reference evidence="1" key="1">
    <citation type="submission" date="2024-09" db="EMBL/GenBank/DDBJ databases">
        <title>Draft Genome Sequences of Neofusicoccum parvum.</title>
        <authorList>
            <person name="Ashida A."/>
            <person name="Camagna M."/>
            <person name="Tanaka A."/>
            <person name="Takemoto D."/>
        </authorList>
    </citation>
    <scope>NUCLEOTIDE SEQUENCE</scope>
    <source>
        <strain evidence="1">PPO83</strain>
    </source>
</reference>
<protein>
    <submittedName>
        <fullName evidence="1">Uncharacterized protein</fullName>
    </submittedName>
</protein>
<organism evidence="1 2">
    <name type="scientific">Neofusicoccum parvum</name>
    <dbReference type="NCBI Taxonomy" id="310453"/>
    <lineage>
        <taxon>Eukaryota</taxon>
        <taxon>Fungi</taxon>
        <taxon>Dikarya</taxon>
        <taxon>Ascomycota</taxon>
        <taxon>Pezizomycotina</taxon>
        <taxon>Dothideomycetes</taxon>
        <taxon>Dothideomycetes incertae sedis</taxon>
        <taxon>Botryosphaeriales</taxon>
        <taxon>Botryosphaeriaceae</taxon>
        <taxon>Neofusicoccum</taxon>
    </lineage>
</organism>
<dbReference type="Proteomes" id="UP001165186">
    <property type="component" value="Unassembled WGS sequence"/>
</dbReference>
<sequence>MKAFYVLAALLPAVLADKWNMCACQQASGSATLVDSATGACCTNGGSMKSITYTGSSTSQLRFPGNYCVNYDNNHDGDTFYNCCKSNGAADSACINWA</sequence>